<name>A0A2A7S8T4_BURGA</name>
<dbReference type="PANTHER" id="PTHR43477:SF1">
    <property type="entry name" value="DIHYDROANTICAPSIN 7-DEHYDROGENASE"/>
    <property type="match status" value="1"/>
</dbReference>
<evidence type="ECO:0000256" key="1">
    <source>
        <dbReference type="ARBA" id="ARBA00006484"/>
    </source>
</evidence>
<comment type="similarity">
    <text evidence="1">Belongs to the short-chain dehydrogenases/reductases (SDR) family.</text>
</comment>
<evidence type="ECO:0000256" key="2">
    <source>
        <dbReference type="ARBA" id="ARBA00023002"/>
    </source>
</evidence>
<dbReference type="InterPro" id="IPR051122">
    <property type="entry name" value="SDR_DHRS6-like"/>
</dbReference>
<sequence length="254" mass="25829">MTVFSERCLAGGTYLVTGASSGLGRAAALAIAGAGARVIAGGRDAERLAATLDALPGSDHVAAAHALDDADVCADWVAQLAELHGPLRGVFHAAGTELIRPARMTRQAQLDETFGASLFAAFGIARAAARKGVMEDGASLVLMSSVAASTGQVGMTAYSAAKAGIEGLVRSLACELAPRRIRVNAIAAGAVRTAMHERLTRGSPDEAVAAYESSHLLGFGEPEDVAGAALFLLSGASRWITGTALAVDGGYRVR</sequence>
<dbReference type="PANTHER" id="PTHR43477">
    <property type="entry name" value="DIHYDROANTICAPSIN 7-DEHYDROGENASE"/>
    <property type="match status" value="1"/>
</dbReference>
<evidence type="ECO:0000313" key="5">
    <source>
        <dbReference type="Proteomes" id="UP000220629"/>
    </source>
</evidence>
<feature type="domain" description="Ketoreductase" evidence="3">
    <location>
        <begin position="12"/>
        <end position="194"/>
    </location>
</feature>
<evidence type="ECO:0000259" key="3">
    <source>
        <dbReference type="SMART" id="SM00822"/>
    </source>
</evidence>
<dbReference type="RefSeq" id="WP_098154660.1">
    <property type="nucleotide sequence ID" value="NZ_CADEPX010000003.1"/>
</dbReference>
<dbReference type="InterPro" id="IPR057326">
    <property type="entry name" value="KR_dom"/>
</dbReference>
<dbReference type="SMART" id="SM00822">
    <property type="entry name" value="PKS_KR"/>
    <property type="match status" value="1"/>
</dbReference>
<dbReference type="PRINTS" id="PR00081">
    <property type="entry name" value="GDHRDH"/>
</dbReference>
<accession>A0A2A7S8T4</accession>
<dbReference type="AlphaFoldDB" id="A0A2A7S8T4"/>
<gene>
    <name evidence="4" type="ORF">CRM94_37820</name>
</gene>
<evidence type="ECO:0000313" key="4">
    <source>
        <dbReference type="EMBL" id="PEH39981.1"/>
    </source>
</evidence>
<dbReference type="Gene3D" id="3.40.50.720">
    <property type="entry name" value="NAD(P)-binding Rossmann-like Domain"/>
    <property type="match status" value="1"/>
</dbReference>
<dbReference type="InterPro" id="IPR020904">
    <property type="entry name" value="Sc_DH/Rdtase_CS"/>
</dbReference>
<dbReference type="SUPFAM" id="SSF51735">
    <property type="entry name" value="NAD(P)-binding Rossmann-fold domains"/>
    <property type="match status" value="1"/>
</dbReference>
<dbReference type="Proteomes" id="UP000220629">
    <property type="component" value="Unassembled WGS sequence"/>
</dbReference>
<organism evidence="4 5">
    <name type="scientific">Burkholderia gladioli</name>
    <name type="common">Pseudomonas marginata</name>
    <name type="synonym">Phytomonas marginata</name>
    <dbReference type="NCBI Taxonomy" id="28095"/>
    <lineage>
        <taxon>Bacteria</taxon>
        <taxon>Pseudomonadati</taxon>
        <taxon>Pseudomonadota</taxon>
        <taxon>Betaproteobacteria</taxon>
        <taxon>Burkholderiales</taxon>
        <taxon>Burkholderiaceae</taxon>
        <taxon>Burkholderia</taxon>
    </lineage>
</organism>
<keyword evidence="2" id="KW-0560">Oxidoreductase</keyword>
<protein>
    <submittedName>
        <fullName evidence="4">Short-chain dehydrogenase</fullName>
    </submittedName>
</protein>
<comment type="caution">
    <text evidence="4">The sequence shown here is derived from an EMBL/GenBank/DDBJ whole genome shotgun (WGS) entry which is preliminary data.</text>
</comment>
<dbReference type="InterPro" id="IPR036291">
    <property type="entry name" value="NAD(P)-bd_dom_sf"/>
</dbReference>
<dbReference type="PROSITE" id="PS00061">
    <property type="entry name" value="ADH_SHORT"/>
    <property type="match status" value="1"/>
</dbReference>
<dbReference type="GO" id="GO:0016491">
    <property type="term" value="F:oxidoreductase activity"/>
    <property type="evidence" value="ECO:0007669"/>
    <property type="project" value="UniProtKB-KW"/>
</dbReference>
<dbReference type="EMBL" id="PDDY01000004">
    <property type="protein sequence ID" value="PEH39981.1"/>
    <property type="molecule type" value="Genomic_DNA"/>
</dbReference>
<dbReference type="CDD" id="cd05233">
    <property type="entry name" value="SDR_c"/>
    <property type="match status" value="1"/>
</dbReference>
<reference evidence="5" key="1">
    <citation type="submission" date="2017-09" db="EMBL/GenBank/DDBJ databases">
        <title>FDA dAtabase for Regulatory Grade micrObial Sequences (FDA-ARGOS): Supporting development and validation of Infectious Disease Dx tests.</title>
        <authorList>
            <person name="Minogue T."/>
            <person name="Wolcott M."/>
            <person name="Wasieloski L."/>
            <person name="Aguilar W."/>
            <person name="Moore D."/>
            <person name="Tallon L."/>
            <person name="Sadzewicz L."/>
            <person name="Ott S."/>
            <person name="Zhao X."/>
            <person name="Nagaraj S."/>
            <person name="Vavikolanu K."/>
            <person name="Aluvathingal J."/>
            <person name="Nadendla S."/>
            <person name="Sichtig H."/>
        </authorList>
    </citation>
    <scope>NUCLEOTIDE SEQUENCE [LARGE SCALE GENOMIC DNA]</scope>
    <source>
        <strain evidence="5">FDAARGOS_390</strain>
    </source>
</reference>
<dbReference type="Pfam" id="PF13561">
    <property type="entry name" value="adh_short_C2"/>
    <property type="match status" value="1"/>
</dbReference>
<dbReference type="FunFam" id="3.40.50.720:FF:000084">
    <property type="entry name" value="Short-chain dehydrogenase reductase"/>
    <property type="match status" value="1"/>
</dbReference>
<proteinExistence type="inferred from homology"/>
<dbReference type="InterPro" id="IPR002347">
    <property type="entry name" value="SDR_fam"/>
</dbReference>